<dbReference type="Pfam" id="PF13579">
    <property type="entry name" value="Glyco_trans_4_4"/>
    <property type="match status" value="1"/>
</dbReference>
<sequence>MKIVVTVPYTPWPVTRGTGRLIVNLIEGLSKRHEVTLVTMTLSRAGLERLRELERPGVKVSAMIAPHRQGASGKLLRKMRNVVCDFLRGIPQDVSYSAPPEFLRLIAETAAAGPADLVLASYWHMYRLSDYISGSRLALVTHDMDHIVNRERLRLPGAGAGRVKNEKEAARLERIETEAYRRFDTILTVTASDAEVLRGIPACEGKKILPLPLALDLSVFTPGAFERERDRILFLGSFHSDFNRDALRYFTSEVLPLVRTSAPEAVLEVVGHGVDERLRREAGEGVEFTGGVDDIRPCLGRCSLMVLPLRFSGGVRIRMMEA</sequence>
<evidence type="ECO:0000259" key="1">
    <source>
        <dbReference type="Pfam" id="PF13579"/>
    </source>
</evidence>
<dbReference type="AlphaFoldDB" id="A0A7V2F3S1"/>
<dbReference type="SUPFAM" id="SSF53756">
    <property type="entry name" value="UDP-Glycosyltransferase/glycogen phosphorylase"/>
    <property type="match status" value="1"/>
</dbReference>
<organism evidence="2">
    <name type="scientific">Eiseniibacteriota bacterium</name>
    <dbReference type="NCBI Taxonomy" id="2212470"/>
    <lineage>
        <taxon>Bacteria</taxon>
        <taxon>Candidatus Eiseniibacteriota</taxon>
    </lineage>
</organism>
<dbReference type="Gene3D" id="3.40.50.2000">
    <property type="entry name" value="Glycogen Phosphorylase B"/>
    <property type="match status" value="2"/>
</dbReference>
<comment type="caution">
    <text evidence="2">The sequence shown here is derived from an EMBL/GenBank/DDBJ whole genome shotgun (WGS) entry which is preliminary data.</text>
</comment>
<name>A0A7V2F3S1_UNCEI</name>
<accession>A0A7V2F3S1</accession>
<dbReference type="InterPro" id="IPR028098">
    <property type="entry name" value="Glyco_trans_4-like_N"/>
</dbReference>
<protein>
    <submittedName>
        <fullName evidence="2">Glycosyltransferase</fullName>
    </submittedName>
</protein>
<feature type="non-terminal residue" evidence="2">
    <location>
        <position position="322"/>
    </location>
</feature>
<proteinExistence type="predicted"/>
<gene>
    <name evidence="2" type="ORF">ENO08_06320</name>
</gene>
<reference evidence="2" key="1">
    <citation type="journal article" date="2020" name="mSystems">
        <title>Genome- and Community-Level Interaction Insights into Carbon Utilization and Element Cycling Functions of Hydrothermarchaeota in Hydrothermal Sediment.</title>
        <authorList>
            <person name="Zhou Z."/>
            <person name="Liu Y."/>
            <person name="Xu W."/>
            <person name="Pan J."/>
            <person name="Luo Z.H."/>
            <person name="Li M."/>
        </authorList>
    </citation>
    <scope>NUCLEOTIDE SEQUENCE [LARGE SCALE GENOMIC DNA]</scope>
    <source>
        <strain evidence="2">SpSt-1233</strain>
    </source>
</reference>
<dbReference type="Proteomes" id="UP000886069">
    <property type="component" value="Unassembled WGS sequence"/>
</dbReference>
<feature type="domain" description="Glycosyltransferase subfamily 4-like N-terminal" evidence="1">
    <location>
        <begin position="17"/>
        <end position="199"/>
    </location>
</feature>
<evidence type="ECO:0000313" key="2">
    <source>
        <dbReference type="EMBL" id="HER44057.1"/>
    </source>
</evidence>
<dbReference type="Pfam" id="PF13692">
    <property type="entry name" value="Glyco_trans_1_4"/>
    <property type="match status" value="1"/>
</dbReference>
<dbReference type="EMBL" id="DSEC01000447">
    <property type="protein sequence ID" value="HER44057.1"/>
    <property type="molecule type" value="Genomic_DNA"/>
</dbReference>